<evidence type="ECO:0000313" key="2">
    <source>
        <dbReference type="Proteomes" id="UP001187192"/>
    </source>
</evidence>
<dbReference type="Proteomes" id="UP001187192">
    <property type="component" value="Unassembled WGS sequence"/>
</dbReference>
<accession>A0AA88JAY8</accession>
<dbReference type="PANTHER" id="PTHR31541:SF60">
    <property type="entry name" value="TF-B3 DOMAIN-CONTAINING PROTEIN"/>
    <property type="match status" value="1"/>
</dbReference>
<sequence>MSSRELENLIRDKGGYALKLIIDKKLYKTDVDEGQYRLSMPLERISFSDDFLNRSEKMIMNRSTKKHGLKEWPQEC</sequence>
<dbReference type="PANTHER" id="PTHR31541">
    <property type="entry name" value="B3 DOMAIN PLANT PROTEIN-RELATED"/>
    <property type="match status" value="1"/>
</dbReference>
<dbReference type="AlphaFoldDB" id="A0AA88JAY8"/>
<keyword evidence="2" id="KW-1185">Reference proteome</keyword>
<dbReference type="EMBL" id="BTGU01000255">
    <property type="protein sequence ID" value="GMN65691.1"/>
    <property type="molecule type" value="Genomic_DNA"/>
</dbReference>
<reference evidence="1" key="1">
    <citation type="submission" date="2023-07" db="EMBL/GenBank/DDBJ databases">
        <title>draft genome sequence of fig (Ficus carica).</title>
        <authorList>
            <person name="Takahashi T."/>
            <person name="Nishimura K."/>
        </authorList>
    </citation>
    <scope>NUCLEOTIDE SEQUENCE</scope>
</reference>
<dbReference type="GO" id="GO:0003677">
    <property type="term" value="F:DNA binding"/>
    <property type="evidence" value="ECO:0007669"/>
    <property type="project" value="InterPro"/>
</dbReference>
<evidence type="ECO:0000313" key="1">
    <source>
        <dbReference type="EMBL" id="GMN65691.1"/>
    </source>
</evidence>
<dbReference type="Pfam" id="PF03754">
    <property type="entry name" value="At2g31720-like"/>
    <property type="match status" value="1"/>
</dbReference>
<dbReference type="InterPro" id="IPR005508">
    <property type="entry name" value="At2g31720-like"/>
</dbReference>
<organism evidence="1 2">
    <name type="scientific">Ficus carica</name>
    <name type="common">Common fig</name>
    <dbReference type="NCBI Taxonomy" id="3494"/>
    <lineage>
        <taxon>Eukaryota</taxon>
        <taxon>Viridiplantae</taxon>
        <taxon>Streptophyta</taxon>
        <taxon>Embryophyta</taxon>
        <taxon>Tracheophyta</taxon>
        <taxon>Spermatophyta</taxon>
        <taxon>Magnoliopsida</taxon>
        <taxon>eudicotyledons</taxon>
        <taxon>Gunneridae</taxon>
        <taxon>Pentapetalae</taxon>
        <taxon>rosids</taxon>
        <taxon>fabids</taxon>
        <taxon>Rosales</taxon>
        <taxon>Moraceae</taxon>
        <taxon>Ficeae</taxon>
        <taxon>Ficus</taxon>
    </lineage>
</organism>
<comment type="caution">
    <text evidence="1">The sequence shown here is derived from an EMBL/GenBank/DDBJ whole genome shotgun (WGS) entry which is preliminary data.</text>
</comment>
<proteinExistence type="predicted"/>
<gene>
    <name evidence="1" type="ORF">TIFTF001_034769</name>
</gene>
<name>A0AA88JAY8_FICCA</name>
<protein>
    <submittedName>
        <fullName evidence="1">Uncharacterized protein</fullName>
    </submittedName>
</protein>